<feature type="region of interest" description="Disordered" evidence="1">
    <location>
        <begin position="1"/>
        <end position="74"/>
    </location>
</feature>
<evidence type="ECO:0000313" key="2">
    <source>
        <dbReference type="EMBL" id="CAI9170736.1"/>
    </source>
</evidence>
<dbReference type="Proteomes" id="UP001176941">
    <property type="component" value="Chromosome 3"/>
</dbReference>
<dbReference type="EMBL" id="OX459939">
    <property type="protein sequence ID" value="CAI9170736.1"/>
    <property type="molecule type" value="Genomic_DNA"/>
</dbReference>
<reference evidence="2" key="1">
    <citation type="submission" date="2023-04" db="EMBL/GenBank/DDBJ databases">
        <authorList>
            <consortium name="ELIXIR-Norway"/>
        </authorList>
    </citation>
    <scope>NUCLEOTIDE SEQUENCE [LARGE SCALE GENOMIC DNA]</scope>
</reference>
<sequence length="136" mass="15062">MTVTSVALGAAGTYRTSSERALPEAESSLRRCRESRRAGREGAKNQEPRDPSRPPGTGLSPSAQSSPGEGWERAWVRPRTAIRRSGGPQNARIRPRLQQRFEELHVGWNHKLLSNARRHPRQASQTGSPWADLACT</sequence>
<organism evidence="2 3">
    <name type="scientific">Rangifer tarandus platyrhynchus</name>
    <name type="common">Svalbard reindeer</name>
    <dbReference type="NCBI Taxonomy" id="3082113"/>
    <lineage>
        <taxon>Eukaryota</taxon>
        <taxon>Metazoa</taxon>
        <taxon>Chordata</taxon>
        <taxon>Craniata</taxon>
        <taxon>Vertebrata</taxon>
        <taxon>Euteleostomi</taxon>
        <taxon>Mammalia</taxon>
        <taxon>Eutheria</taxon>
        <taxon>Laurasiatheria</taxon>
        <taxon>Artiodactyla</taxon>
        <taxon>Ruminantia</taxon>
        <taxon>Pecora</taxon>
        <taxon>Cervidae</taxon>
        <taxon>Odocoileinae</taxon>
        <taxon>Rangifer</taxon>
    </lineage>
</organism>
<accession>A0ABN8ZCL3</accession>
<keyword evidence="3" id="KW-1185">Reference proteome</keyword>
<feature type="region of interest" description="Disordered" evidence="1">
    <location>
        <begin position="116"/>
        <end position="136"/>
    </location>
</feature>
<gene>
    <name evidence="2" type="ORF">MRATA1EN1_LOCUS19698</name>
</gene>
<feature type="compositionally biased region" description="Basic and acidic residues" evidence="1">
    <location>
        <begin position="17"/>
        <end position="52"/>
    </location>
</feature>
<protein>
    <submittedName>
        <fullName evidence="2">Uncharacterized protein</fullName>
    </submittedName>
</protein>
<evidence type="ECO:0000256" key="1">
    <source>
        <dbReference type="SAM" id="MobiDB-lite"/>
    </source>
</evidence>
<evidence type="ECO:0000313" key="3">
    <source>
        <dbReference type="Proteomes" id="UP001176941"/>
    </source>
</evidence>
<name>A0ABN8ZCL3_RANTA</name>
<proteinExistence type="predicted"/>